<organism evidence="1">
    <name type="scientific">uncultured Caudovirales phage</name>
    <dbReference type="NCBI Taxonomy" id="2100421"/>
    <lineage>
        <taxon>Viruses</taxon>
        <taxon>Duplodnaviria</taxon>
        <taxon>Heunggongvirae</taxon>
        <taxon>Uroviricota</taxon>
        <taxon>Caudoviricetes</taxon>
        <taxon>Peduoviridae</taxon>
        <taxon>Maltschvirus</taxon>
        <taxon>Maltschvirus maltsch</taxon>
    </lineage>
</organism>
<accession>A0A6J7WSG3</accession>
<evidence type="ECO:0008006" key="2">
    <source>
        <dbReference type="Google" id="ProtNLM"/>
    </source>
</evidence>
<dbReference type="NCBIfam" id="NF038085">
    <property type="entry name" value="MSMEG_6728_fam"/>
    <property type="match status" value="1"/>
</dbReference>
<evidence type="ECO:0000313" key="1">
    <source>
        <dbReference type="EMBL" id="CAB5220911.1"/>
    </source>
</evidence>
<name>A0A6J7WSG3_9CAUD</name>
<sequence>MQTFLPYNDFVQSAQVLDRQRLGKQRVETLQLLKALRGETKGWVNHPAAKMWAGYENCLVVYGVAMCDEWIKRGYKDTCREKILAYRDYTTAVVVPPWLGREDFHESHRSNLLRKDPEYYYKFGWTEPTNLEYVWK</sequence>
<dbReference type="EMBL" id="LR798289">
    <property type="protein sequence ID" value="CAB5220911.1"/>
    <property type="molecule type" value="Genomic_DNA"/>
</dbReference>
<reference evidence="1" key="1">
    <citation type="submission" date="2020-05" db="EMBL/GenBank/DDBJ databases">
        <authorList>
            <person name="Chiriac C."/>
            <person name="Salcher M."/>
            <person name="Ghai R."/>
            <person name="Kavagutti S V."/>
        </authorList>
    </citation>
    <scope>NUCLEOTIDE SEQUENCE</scope>
</reference>
<dbReference type="Pfam" id="PF03013">
    <property type="entry name" value="Pyr_excise"/>
    <property type="match status" value="1"/>
</dbReference>
<dbReference type="InterPro" id="IPR004260">
    <property type="entry name" value="Pyr-dimer_DNA_glycosylase"/>
</dbReference>
<gene>
    <name evidence="1" type="ORF">UFOVP357_47</name>
</gene>
<proteinExistence type="predicted"/>
<protein>
    <recommendedName>
        <fullName evidence="2">Cytoplasmic protein</fullName>
    </recommendedName>
</protein>